<evidence type="ECO:0000313" key="5">
    <source>
        <dbReference type="Proteomes" id="UP000217076"/>
    </source>
</evidence>
<feature type="active site" description="Nucleophile" evidence="2">
    <location>
        <position position="13"/>
    </location>
</feature>
<dbReference type="OrthoDB" id="5244108at2"/>
<comment type="similarity">
    <text evidence="1">Belongs to the GST superfamily. NadH family.</text>
</comment>
<dbReference type="InterPro" id="IPR036249">
    <property type="entry name" value="Thioredoxin-like_sf"/>
</dbReference>
<dbReference type="RefSeq" id="WP_092615891.1">
    <property type="nucleotide sequence ID" value="NZ_FNCV01000002.1"/>
</dbReference>
<dbReference type="InterPro" id="IPR001853">
    <property type="entry name" value="DSBA-like_thioredoxin_dom"/>
</dbReference>
<name>A0A1G7WK18_9PROT</name>
<dbReference type="EMBL" id="FNCV01000002">
    <property type="protein sequence ID" value="SDG72357.1"/>
    <property type="molecule type" value="Genomic_DNA"/>
</dbReference>
<evidence type="ECO:0000313" key="4">
    <source>
        <dbReference type="EMBL" id="SDG72357.1"/>
    </source>
</evidence>
<protein>
    <recommendedName>
        <fullName evidence="1">2-hydroxychromene-2-carboxylate isomerase</fullName>
        <ecNumber evidence="1">5.99.1.4</ecNumber>
    </recommendedName>
</protein>
<feature type="domain" description="DSBA-like thioredoxin" evidence="3">
    <location>
        <begin position="5"/>
        <end position="192"/>
    </location>
</feature>
<proteinExistence type="inferred from homology"/>
<dbReference type="GO" id="GO:0018845">
    <property type="term" value="F:2-hydroxychromene-2-carboxylate isomerase activity"/>
    <property type="evidence" value="ECO:0007669"/>
    <property type="project" value="UniProtKB-UniRule"/>
</dbReference>
<dbReference type="PANTHER" id="PTHR42943:SF2">
    <property type="entry name" value="GLUTATHIONE S-TRANSFERASE KAPPA 1"/>
    <property type="match status" value="1"/>
</dbReference>
<evidence type="ECO:0000256" key="2">
    <source>
        <dbReference type="PIRSR" id="PIRSR006386-1"/>
    </source>
</evidence>
<dbReference type="GO" id="GO:0006749">
    <property type="term" value="P:glutathione metabolic process"/>
    <property type="evidence" value="ECO:0007669"/>
    <property type="project" value="TreeGrafter"/>
</dbReference>
<dbReference type="EC" id="5.99.1.4" evidence="1"/>
<dbReference type="GO" id="GO:0004602">
    <property type="term" value="F:glutathione peroxidase activity"/>
    <property type="evidence" value="ECO:0007669"/>
    <property type="project" value="TreeGrafter"/>
</dbReference>
<dbReference type="InterPro" id="IPR051924">
    <property type="entry name" value="GST_Kappa/NadH"/>
</dbReference>
<dbReference type="PANTHER" id="PTHR42943">
    <property type="entry name" value="GLUTATHIONE S-TRANSFERASE KAPPA"/>
    <property type="match status" value="1"/>
</dbReference>
<dbReference type="PIRSF" id="PIRSF006386">
    <property type="entry name" value="HCCAis_GSTk"/>
    <property type="match status" value="1"/>
</dbReference>
<dbReference type="GO" id="GO:1901170">
    <property type="term" value="P:naphthalene catabolic process"/>
    <property type="evidence" value="ECO:0007669"/>
    <property type="project" value="InterPro"/>
</dbReference>
<evidence type="ECO:0000256" key="1">
    <source>
        <dbReference type="PIRNR" id="PIRNR006386"/>
    </source>
</evidence>
<sequence length="200" mass="22191">MVAPILFYFDFSSPYGYLAAQRVDAMAEVHDRTVDWRPILLGPAMSESGNRPLLDQPMKGDYARRDMERMARLWGVPFTLPEPFPVATLAAARGFYWLSQTDRGRAVPFAKAVYLAYFAEGRDISRTEVVVEVAAGLGIAPDAFLAAVQEPTIKARLKAEVARAMELGVFGSPFLIVDGEPFWGADRLEQASRWLATSGW</sequence>
<reference evidence="5" key="1">
    <citation type="submission" date="2016-10" db="EMBL/GenBank/DDBJ databases">
        <authorList>
            <person name="Varghese N."/>
            <person name="Submissions S."/>
        </authorList>
    </citation>
    <scope>NUCLEOTIDE SEQUENCE [LARGE SCALE GENOMIC DNA]</scope>
    <source>
        <strain evidence="5">930I</strain>
    </source>
</reference>
<evidence type="ECO:0000259" key="3">
    <source>
        <dbReference type="Pfam" id="PF01323"/>
    </source>
</evidence>
<comment type="catalytic activity">
    <reaction evidence="1">
        <text>2-hydroxychromene-2-carboxylate = (3E)-4-(2-hydroxyphenyl)-2-oxobut-3-enoate</text>
        <dbReference type="Rhea" id="RHEA:27401"/>
        <dbReference type="ChEBI" id="CHEBI:59350"/>
        <dbReference type="ChEBI" id="CHEBI:59353"/>
        <dbReference type="EC" id="5.99.1.4"/>
    </reaction>
</comment>
<accession>A0A1G7WK18</accession>
<dbReference type="GO" id="GO:0004364">
    <property type="term" value="F:glutathione transferase activity"/>
    <property type="evidence" value="ECO:0007669"/>
    <property type="project" value="TreeGrafter"/>
</dbReference>
<keyword evidence="1 4" id="KW-0413">Isomerase</keyword>
<dbReference type="InterPro" id="IPR014440">
    <property type="entry name" value="HCCAis_GSTk"/>
</dbReference>
<gene>
    <name evidence="4" type="ORF">SAMN05421742_102231</name>
</gene>
<dbReference type="InterPro" id="IPR044087">
    <property type="entry name" value="NahD-like"/>
</dbReference>
<dbReference type="Gene3D" id="3.40.30.10">
    <property type="entry name" value="Glutaredoxin"/>
    <property type="match status" value="1"/>
</dbReference>
<dbReference type="CDD" id="cd03022">
    <property type="entry name" value="DsbA_HCCA_Iso"/>
    <property type="match status" value="1"/>
</dbReference>
<dbReference type="Proteomes" id="UP000217076">
    <property type="component" value="Unassembled WGS sequence"/>
</dbReference>
<dbReference type="SUPFAM" id="SSF52833">
    <property type="entry name" value="Thioredoxin-like"/>
    <property type="match status" value="1"/>
</dbReference>
<keyword evidence="5" id="KW-1185">Reference proteome</keyword>
<organism evidence="4 5">
    <name type="scientific">Roseospirillum parvum</name>
    <dbReference type="NCBI Taxonomy" id="83401"/>
    <lineage>
        <taxon>Bacteria</taxon>
        <taxon>Pseudomonadati</taxon>
        <taxon>Pseudomonadota</taxon>
        <taxon>Alphaproteobacteria</taxon>
        <taxon>Rhodospirillales</taxon>
        <taxon>Rhodospirillaceae</taxon>
        <taxon>Roseospirillum</taxon>
    </lineage>
</organism>
<dbReference type="AlphaFoldDB" id="A0A1G7WK18"/>
<dbReference type="STRING" id="83401.SAMN05421742_102231"/>
<dbReference type="Pfam" id="PF01323">
    <property type="entry name" value="DSBA"/>
    <property type="match status" value="1"/>
</dbReference>